<proteinExistence type="predicted"/>
<organism evidence="1">
    <name type="scientific">marine sediment metagenome</name>
    <dbReference type="NCBI Taxonomy" id="412755"/>
    <lineage>
        <taxon>unclassified sequences</taxon>
        <taxon>metagenomes</taxon>
        <taxon>ecological metagenomes</taxon>
    </lineage>
</organism>
<feature type="non-terminal residue" evidence="1">
    <location>
        <position position="1"/>
    </location>
</feature>
<reference evidence="1" key="1">
    <citation type="journal article" date="2014" name="Front. Microbiol.">
        <title>High frequency of phylogenetically diverse reductive dehalogenase-homologous genes in deep subseafloor sedimentary metagenomes.</title>
        <authorList>
            <person name="Kawai M."/>
            <person name="Futagami T."/>
            <person name="Toyoda A."/>
            <person name="Takaki Y."/>
            <person name="Nishi S."/>
            <person name="Hori S."/>
            <person name="Arai W."/>
            <person name="Tsubouchi T."/>
            <person name="Morono Y."/>
            <person name="Uchiyama I."/>
            <person name="Ito T."/>
            <person name="Fujiyama A."/>
            <person name="Inagaki F."/>
            <person name="Takami H."/>
        </authorList>
    </citation>
    <scope>NUCLEOTIDE SEQUENCE</scope>
    <source>
        <strain evidence="1">Expedition CK06-06</strain>
    </source>
</reference>
<dbReference type="AlphaFoldDB" id="X0SZN5"/>
<accession>X0SZN5</accession>
<sequence length="118" mass="13267">LSGGVNAAEIAVYLKTMEDVVKGIRDNRDIKDMLIDEIGDKLEIGNAALTVVKTSKYDYSEDSRWNELSHDIKHLSEHKKAREKMLQTLEKEVADPDSGELIKPAEKTTAKTIRITLK</sequence>
<gene>
    <name evidence="1" type="ORF">S01H1_18535</name>
</gene>
<comment type="caution">
    <text evidence="1">The sequence shown here is derived from an EMBL/GenBank/DDBJ whole genome shotgun (WGS) entry which is preliminary data.</text>
</comment>
<name>X0SZN5_9ZZZZ</name>
<protein>
    <submittedName>
        <fullName evidence="1">Uncharacterized protein</fullName>
    </submittedName>
</protein>
<evidence type="ECO:0000313" key="1">
    <source>
        <dbReference type="EMBL" id="GAF81392.1"/>
    </source>
</evidence>
<dbReference type="EMBL" id="BARS01009916">
    <property type="protein sequence ID" value="GAF81392.1"/>
    <property type="molecule type" value="Genomic_DNA"/>
</dbReference>